<evidence type="ECO:0000256" key="2">
    <source>
        <dbReference type="SAM" id="SignalP"/>
    </source>
</evidence>
<organism evidence="4 5">
    <name type="scientific">Yinghuangia soli</name>
    <dbReference type="NCBI Taxonomy" id="2908204"/>
    <lineage>
        <taxon>Bacteria</taxon>
        <taxon>Bacillati</taxon>
        <taxon>Actinomycetota</taxon>
        <taxon>Actinomycetes</taxon>
        <taxon>Kitasatosporales</taxon>
        <taxon>Streptomycetaceae</taxon>
        <taxon>Yinghuangia</taxon>
    </lineage>
</organism>
<dbReference type="Gene3D" id="1.20.1260.10">
    <property type="match status" value="1"/>
</dbReference>
<feature type="compositionally biased region" description="Low complexity" evidence="1">
    <location>
        <begin position="41"/>
        <end position="56"/>
    </location>
</feature>
<dbReference type="PANTHER" id="PTHR36933">
    <property type="entry name" value="SLL0788 PROTEIN"/>
    <property type="match status" value="1"/>
</dbReference>
<accession>A0AA41PXP8</accession>
<feature type="chain" id="PRO_5041374629" evidence="2">
    <location>
        <begin position="24"/>
        <end position="236"/>
    </location>
</feature>
<evidence type="ECO:0000256" key="1">
    <source>
        <dbReference type="SAM" id="MobiDB-lite"/>
    </source>
</evidence>
<dbReference type="AlphaFoldDB" id="A0AA41PXP8"/>
<dbReference type="InterPro" id="IPR012347">
    <property type="entry name" value="Ferritin-like"/>
</dbReference>
<evidence type="ECO:0000313" key="4">
    <source>
        <dbReference type="EMBL" id="MCF2527798.1"/>
    </source>
</evidence>
<feature type="region of interest" description="Disordered" evidence="1">
    <location>
        <begin position="212"/>
        <end position="236"/>
    </location>
</feature>
<dbReference type="PROSITE" id="PS51257">
    <property type="entry name" value="PROKAR_LIPOPROTEIN"/>
    <property type="match status" value="1"/>
</dbReference>
<feature type="compositionally biased region" description="Low complexity" evidence="1">
    <location>
        <begin position="212"/>
        <end position="230"/>
    </location>
</feature>
<sequence length="236" mass="24189">MKRRISRALVLSALALSGALVLAACGGDDNMDGMDHGNGGTTSSAPAAPGGSTAPGAFNDTDVMFAQMMIPHHEQAVEMAKVVLAKTANADIKKLATAIEAAQAPEIAQMKGWLSAWGKPTAMPSGGSMPGMDHGSADGMMSDADMQKFKAAAGTELDRQFLEMMIVHHNGAIKMAEDELAKGTNPDARKLAEAIKSSQSAEVQEMQRLLAGTGAKPGATPAPTATSSGSMPGMGH</sequence>
<gene>
    <name evidence="4" type="ORF">LZ495_11290</name>
</gene>
<name>A0AA41PXP8_9ACTN</name>
<reference evidence="4" key="1">
    <citation type="submission" date="2022-01" db="EMBL/GenBank/DDBJ databases">
        <title>Genome-Based Taxonomic Classification of the Phylum Actinobacteria.</title>
        <authorList>
            <person name="Gao Y."/>
        </authorList>
    </citation>
    <scope>NUCLEOTIDE SEQUENCE</scope>
    <source>
        <strain evidence="4">KLBMP 8922</strain>
    </source>
</reference>
<evidence type="ECO:0000259" key="3">
    <source>
        <dbReference type="Pfam" id="PF03713"/>
    </source>
</evidence>
<evidence type="ECO:0000313" key="5">
    <source>
        <dbReference type="Proteomes" id="UP001165378"/>
    </source>
</evidence>
<feature type="signal peptide" evidence="2">
    <location>
        <begin position="1"/>
        <end position="23"/>
    </location>
</feature>
<proteinExistence type="predicted"/>
<dbReference type="EMBL" id="JAKFHA010000005">
    <property type="protein sequence ID" value="MCF2527798.1"/>
    <property type="molecule type" value="Genomic_DNA"/>
</dbReference>
<dbReference type="Proteomes" id="UP001165378">
    <property type="component" value="Unassembled WGS sequence"/>
</dbReference>
<dbReference type="RefSeq" id="WP_235051972.1">
    <property type="nucleotide sequence ID" value="NZ_JAKFHA010000005.1"/>
</dbReference>
<protein>
    <submittedName>
        <fullName evidence="4">DUF305 domain-containing protein</fullName>
    </submittedName>
</protein>
<keyword evidence="2" id="KW-0732">Signal</keyword>
<comment type="caution">
    <text evidence="4">The sequence shown here is derived from an EMBL/GenBank/DDBJ whole genome shotgun (WGS) entry which is preliminary data.</text>
</comment>
<keyword evidence="5" id="KW-1185">Reference proteome</keyword>
<feature type="domain" description="DUF305" evidence="3">
    <location>
        <begin position="62"/>
        <end position="210"/>
    </location>
</feature>
<dbReference type="PANTHER" id="PTHR36933:SF1">
    <property type="entry name" value="SLL0788 PROTEIN"/>
    <property type="match status" value="1"/>
</dbReference>
<dbReference type="InterPro" id="IPR005183">
    <property type="entry name" value="DUF305_CopM-like"/>
</dbReference>
<feature type="region of interest" description="Disordered" evidence="1">
    <location>
        <begin position="34"/>
        <end position="56"/>
    </location>
</feature>
<dbReference type="Pfam" id="PF03713">
    <property type="entry name" value="DUF305"/>
    <property type="match status" value="1"/>
</dbReference>